<comment type="caution">
    <text evidence="2">The sequence shown here is derived from an EMBL/GenBank/DDBJ whole genome shotgun (WGS) entry which is preliminary data.</text>
</comment>
<protein>
    <submittedName>
        <fullName evidence="2">Uncharacterized protein</fullName>
    </submittedName>
</protein>
<keyword evidence="3" id="KW-1185">Reference proteome</keyword>
<evidence type="ECO:0000256" key="1">
    <source>
        <dbReference type="PROSITE-ProRule" id="PRU00023"/>
    </source>
</evidence>
<dbReference type="SUPFAM" id="SSF48403">
    <property type="entry name" value="Ankyrin repeat"/>
    <property type="match status" value="1"/>
</dbReference>
<sequence length="196" mass="22859">MLKKQFGKKFRIIAAIERDDILLLNKLMTEMKHDPFDPVDTLGSNILHVACYMGKLNLAKWIYTSLNIDLNICNFDGQAAIHLATINGHFNIVKWLWEMGADCHAESLYYYRTPYYMCCYLIKHKQAPEVQLGCENVNLKIGKLVQIKNFLREKYFSDMRGYEIRKFLWAYKKLKDKGTSLGRLTSGMAREIGEFL</sequence>
<dbReference type="SMART" id="SM00248">
    <property type="entry name" value="ANK"/>
    <property type="match status" value="2"/>
</dbReference>
<dbReference type="Pfam" id="PF12796">
    <property type="entry name" value="Ank_2"/>
    <property type="match status" value="1"/>
</dbReference>
<dbReference type="InterPro" id="IPR036770">
    <property type="entry name" value="Ankyrin_rpt-contain_sf"/>
</dbReference>
<gene>
    <name evidence="2" type="ORF">BSTOLATCC_MIC50054</name>
</gene>
<accession>A0AAU9K2R1</accession>
<organism evidence="2 3">
    <name type="scientific">Blepharisma stoltei</name>
    <dbReference type="NCBI Taxonomy" id="1481888"/>
    <lineage>
        <taxon>Eukaryota</taxon>
        <taxon>Sar</taxon>
        <taxon>Alveolata</taxon>
        <taxon>Ciliophora</taxon>
        <taxon>Postciliodesmatophora</taxon>
        <taxon>Heterotrichea</taxon>
        <taxon>Heterotrichida</taxon>
        <taxon>Blepharismidae</taxon>
        <taxon>Blepharisma</taxon>
    </lineage>
</organism>
<dbReference type="AlphaFoldDB" id="A0AAU9K2R1"/>
<dbReference type="Proteomes" id="UP001162131">
    <property type="component" value="Unassembled WGS sequence"/>
</dbReference>
<proteinExistence type="predicted"/>
<name>A0AAU9K2R1_9CILI</name>
<evidence type="ECO:0000313" key="3">
    <source>
        <dbReference type="Proteomes" id="UP001162131"/>
    </source>
</evidence>
<dbReference type="PROSITE" id="PS50088">
    <property type="entry name" value="ANK_REPEAT"/>
    <property type="match status" value="1"/>
</dbReference>
<dbReference type="Gene3D" id="1.25.40.20">
    <property type="entry name" value="Ankyrin repeat-containing domain"/>
    <property type="match status" value="1"/>
</dbReference>
<feature type="repeat" description="ANK" evidence="1">
    <location>
        <begin position="76"/>
        <end position="108"/>
    </location>
</feature>
<evidence type="ECO:0000313" key="2">
    <source>
        <dbReference type="EMBL" id="CAG9329938.1"/>
    </source>
</evidence>
<dbReference type="EMBL" id="CAJZBQ010000050">
    <property type="protein sequence ID" value="CAG9329938.1"/>
    <property type="molecule type" value="Genomic_DNA"/>
</dbReference>
<reference evidence="2" key="1">
    <citation type="submission" date="2021-09" db="EMBL/GenBank/DDBJ databases">
        <authorList>
            <consortium name="AG Swart"/>
            <person name="Singh M."/>
            <person name="Singh A."/>
            <person name="Seah K."/>
            <person name="Emmerich C."/>
        </authorList>
    </citation>
    <scope>NUCLEOTIDE SEQUENCE</scope>
    <source>
        <strain evidence="2">ATCC30299</strain>
    </source>
</reference>
<dbReference type="PROSITE" id="PS50297">
    <property type="entry name" value="ANK_REP_REGION"/>
    <property type="match status" value="1"/>
</dbReference>
<dbReference type="InterPro" id="IPR002110">
    <property type="entry name" value="Ankyrin_rpt"/>
</dbReference>
<keyword evidence="1" id="KW-0040">ANK repeat</keyword>